<dbReference type="SUPFAM" id="SSF56784">
    <property type="entry name" value="HAD-like"/>
    <property type="match status" value="1"/>
</dbReference>
<comment type="subcellular location">
    <subcellularLocation>
        <location evidence="1">Membrane</location>
        <topology evidence="1">Multi-pass membrane protein</topology>
    </subcellularLocation>
</comment>
<dbReference type="GO" id="GO:0005388">
    <property type="term" value="F:P-type calcium transporter activity"/>
    <property type="evidence" value="ECO:0007669"/>
    <property type="project" value="UniProtKB-EC"/>
</dbReference>
<evidence type="ECO:0000313" key="6">
    <source>
        <dbReference type="Proteomes" id="UP000887563"/>
    </source>
</evidence>
<dbReference type="SUPFAM" id="SSF81665">
    <property type="entry name" value="Calcium ATPase, transmembrane domain M"/>
    <property type="match status" value="1"/>
</dbReference>
<dbReference type="PRINTS" id="PR00120">
    <property type="entry name" value="HATPASE"/>
</dbReference>
<dbReference type="Proteomes" id="UP000887563">
    <property type="component" value="Unplaced"/>
</dbReference>
<organism evidence="6 7">
    <name type="scientific">Meloidogyne incognita</name>
    <name type="common">Southern root-knot nematode worm</name>
    <name type="synonym">Oxyuris incognita</name>
    <dbReference type="NCBI Taxonomy" id="6306"/>
    <lineage>
        <taxon>Eukaryota</taxon>
        <taxon>Metazoa</taxon>
        <taxon>Ecdysozoa</taxon>
        <taxon>Nematoda</taxon>
        <taxon>Chromadorea</taxon>
        <taxon>Rhabditida</taxon>
        <taxon>Tylenchina</taxon>
        <taxon>Tylenchomorpha</taxon>
        <taxon>Tylenchoidea</taxon>
        <taxon>Meloidogynidae</taxon>
        <taxon>Meloidogyninae</taxon>
        <taxon>Meloidogyne</taxon>
        <taxon>Meloidogyne incognita group</taxon>
    </lineage>
</organism>
<evidence type="ECO:0000313" key="7">
    <source>
        <dbReference type="WBParaSite" id="Minc3s00643g15533"/>
    </source>
</evidence>
<keyword evidence="6" id="KW-1185">Reference proteome</keyword>
<reference evidence="7" key="1">
    <citation type="submission" date="2022-11" db="UniProtKB">
        <authorList>
            <consortium name="WormBaseParasite"/>
        </authorList>
    </citation>
    <scope>IDENTIFICATION</scope>
</reference>
<dbReference type="GO" id="GO:0016887">
    <property type="term" value="F:ATP hydrolysis activity"/>
    <property type="evidence" value="ECO:0007669"/>
    <property type="project" value="InterPro"/>
</dbReference>
<dbReference type="Gene3D" id="1.20.1110.10">
    <property type="entry name" value="Calcium-transporting ATPase, transmembrane domain"/>
    <property type="match status" value="1"/>
</dbReference>
<keyword evidence="4 5" id="KW-0472">Membrane</keyword>
<dbReference type="GO" id="GO:0016020">
    <property type="term" value="C:membrane"/>
    <property type="evidence" value="ECO:0007669"/>
    <property type="project" value="UniProtKB-SubCell"/>
</dbReference>
<dbReference type="GO" id="GO:0005524">
    <property type="term" value="F:ATP binding"/>
    <property type="evidence" value="ECO:0007669"/>
    <property type="project" value="InterPro"/>
</dbReference>
<evidence type="ECO:0000256" key="2">
    <source>
        <dbReference type="ARBA" id="ARBA00022692"/>
    </source>
</evidence>
<dbReference type="NCBIfam" id="TIGR01494">
    <property type="entry name" value="ATPase_P-type"/>
    <property type="match status" value="1"/>
</dbReference>
<dbReference type="PRINTS" id="PR00119">
    <property type="entry name" value="CATATPASE"/>
</dbReference>
<evidence type="ECO:0000256" key="1">
    <source>
        <dbReference type="ARBA" id="ARBA00004141"/>
    </source>
</evidence>
<dbReference type="InterPro" id="IPR023299">
    <property type="entry name" value="ATPase_P-typ_cyto_dom_N"/>
</dbReference>
<protein>
    <submittedName>
        <fullName evidence="7">Uncharacterized protein</fullName>
    </submittedName>
</protein>
<accession>A0A914LLX6</accession>
<proteinExistence type="predicted"/>
<sequence>MYQFAKQLFFYALRVIGLICFIGLIQGGPAMDMFTIVVSFAVAAIPEGLPIVVAVTSAIASGLGQSGLRVIGMARGSDMRSLYYDGLVGILDPPSPGCLQLIELVQSAGVSVKMVTGYGLETATSIGIRLGLHRQNDICLSGPQIDDLKNSELEQLIQNVTIFYKASPRHKLRIVKALQNIGEVVAMTGDGVNDAVALKKSDIGVAMGESGTDVCKEAADMYIATSRDCSKMVANIGLRFVNSTNIQLSARAEKVEIKGRK</sequence>
<keyword evidence="2 5" id="KW-0812">Transmembrane</keyword>
<evidence type="ECO:0000256" key="3">
    <source>
        <dbReference type="ARBA" id="ARBA00022989"/>
    </source>
</evidence>
<dbReference type="Gene3D" id="3.40.1110.10">
    <property type="entry name" value="Calcium-transporting ATPase, cytoplasmic domain N"/>
    <property type="match status" value="1"/>
</dbReference>
<dbReference type="WBParaSite" id="Minc3s00643g15533">
    <property type="protein sequence ID" value="Minc3s00643g15533"/>
    <property type="gene ID" value="Minc3s00643g15533"/>
</dbReference>
<dbReference type="InterPro" id="IPR001757">
    <property type="entry name" value="P_typ_ATPase"/>
</dbReference>
<dbReference type="Pfam" id="PF00702">
    <property type="entry name" value="Hydrolase"/>
    <property type="match status" value="1"/>
</dbReference>
<dbReference type="PANTHER" id="PTHR42861">
    <property type="entry name" value="CALCIUM-TRANSPORTING ATPASE"/>
    <property type="match status" value="1"/>
</dbReference>
<name>A0A914LLX6_MELIC</name>
<dbReference type="Gene3D" id="3.40.50.1000">
    <property type="entry name" value="HAD superfamily/HAD-like"/>
    <property type="match status" value="1"/>
</dbReference>
<evidence type="ECO:0000256" key="5">
    <source>
        <dbReference type="SAM" id="Phobius"/>
    </source>
</evidence>
<evidence type="ECO:0000256" key="4">
    <source>
        <dbReference type="ARBA" id="ARBA00023136"/>
    </source>
</evidence>
<dbReference type="AlphaFoldDB" id="A0A914LLX6"/>
<dbReference type="InterPro" id="IPR023214">
    <property type="entry name" value="HAD_sf"/>
</dbReference>
<dbReference type="InterPro" id="IPR036412">
    <property type="entry name" value="HAD-like_sf"/>
</dbReference>
<keyword evidence="3 5" id="KW-1133">Transmembrane helix</keyword>
<feature type="transmembrane region" description="Helical" evidence="5">
    <location>
        <begin position="12"/>
        <end position="45"/>
    </location>
</feature>
<dbReference type="InterPro" id="IPR023298">
    <property type="entry name" value="ATPase_P-typ_TM_dom_sf"/>
</dbReference>